<comment type="caution">
    <text evidence="3">The sequence shown here is derived from an EMBL/GenBank/DDBJ whole genome shotgun (WGS) entry which is preliminary data.</text>
</comment>
<name>A0AA38U7R5_9AGAR</name>
<evidence type="ECO:0000313" key="4">
    <source>
        <dbReference type="Proteomes" id="UP001163846"/>
    </source>
</evidence>
<protein>
    <submittedName>
        <fullName evidence="3">Uncharacterized protein</fullName>
    </submittedName>
</protein>
<reference evidence="3" key="1">
    <citation type="submission" date="2022-08" db="EMBL/GenBank/DDBJ databases">
        <authorList>
            <consortium name="DOE Joint Genome Institute"/>
            <person name="Min B."/>
            <person name="Riley R."/>
            <person name="Sierra-Patev S."/>
            <person name="Naranjo-Ortiz M."/>
            <person name="Looney B."/>
            <person name="Konkel Z."/>
            <person name="Slot J.C."/>
            <person name="Sakamoto Y."/>
            <person name="Steenwyk J.L."/>
            <person name="Rokas A."/>
            <person name="Carro J."/>
            <person name="Camarero S."/>
            <person name="Ferreira P."/>
            <person name="Molpeceres G."/>
            <person name="Ruiz-Duenas F.J."/>
            <person name="Serrano A."/>
            <person name="Henrissat B."/>
            <person name="Drula E."/>
            <person name="Hughes K.W."/>
            <person name="Mata J.L."/>
            <person name="Ishikawa N.K."/>
            <person name="Vargas-Isla R."/>
            <person name="Ushijima S."/>
            <person name="Smith C.A."/>
            <person name="Ahrendt S."/>
            <person name="Andreopoulos W."/>
            <person name="He G."/>
            <person name="Labutti K."/>
            <person name="Lipzen A."/>
            <person name="Ng V."/>
            <person name="Sandor L."/>
            <person name="Barry K."/>
            <person name="Martinez A.T."/>
            <person name="Xiao Y."/>
            <person name="Gibbons J.G."/>
            <person name="Terashima K."/>
            <person name="Hibbett D.S."/>
            <person name="Grigoriev I.V."/>
        </authorList>
    </citation>
    <scope>NUCLEOTIDE SEQUENCE</scope>
    <source>
        <strain evidence="3">TFB9207</strain>
    </source>
</reference>
<dbReference type="AlphaFoldDB" id="A0AA38U7R5"/>
<feature type="compositionally biased region" description="Polar residues" evidence="1">
    <location>
        <begin position="173"/>
        <end position="202"/>
    </location>
</feature>
<feature type="region of interest" description="Disordered" evidence="1">
    <location>
        <begin position="160"/>
        <end position="206"/>
    </location>
</feature>
<dbReference type="EMBL" id="MU806765">
    <property type="protein sequence ID" value="KAJ3833130.1"/>
    <property type="molecule type" value="Genomic_DNA"/>
</dbReference>
<gene>
    <name evidence="3" type="ORF">F5878DRAFT_633467</name>
</gene>
<keyword evidence="2" id="KW-0732">Signal</keyword>
<evidence type="ECO:0000313" key="3">
    <source>
        <dbReference type="EMBL" id="KAJ3833130.1"/>
    </source>
</evidence>
<feature type="signal peptide" evidence="2">
    <location>
        <begin position="1"/>
        <end position="27"/>
    </location>
</feature>
<proteinExistence type="predicted"/>
<accession>A0AA38U7R5</accession>
<keyword evidence="4" id="KW-1185">Reference proteome</keyword>
<evidence type="ECO:0000256" key="2">
    <source>
        <dbReference type="SAM" id="SignalP"/>
    </source>
</evidence>
<organism evidence="3 4">
    <name type="scientific">Lentinula raphanica</name>
    <dbReference type="NCBI Taxonomy" id="153919"/>
    <lineage>
        <taxon>Eukaryota</taxon>
        <taxon>Fungi</taxon>
        <taxon>Dikarya</taxon>
        <taxon>Basidiomycota</taxon>
        <taxon>Agaricomycotina</taxon>
        <taxon>Agaricomycetes</taxon>
        <taxon>Agaricomycetidae</taxon>
        <taxon>Agaricales</taxon>
        <taxon>Marasmiineae</taxon>
        <taxon>Omphalotaceae</taxon>
        <taxon>Lentinula</taxon>
    </lineage>
</organism>
<evidence type="ECO:0000256" key="1">
    <source>
        <dbReference type="SAM" id="MobiDB-lite"/>
    </source>
</evidence>
<sequence length="322" mass="33958">MTRPVHILPLGVLCVVLASTISPEVLAAPTSFEKPGDGPIPSNDLGLLGPVRARDGLKVDGHVSSCLLFAGAGAGAGAVHSRNQELDGNAVRRSLRNLKRRADFLDDPFSDTHEAAEHAPGQGGDVRSQAVEDADCFEQKDDAGFTFPSFLQPRAIESAHVPRGEPSGHSGHSEQGSVPSGHSEQSPVPTGQGSNGPSQPDQSAEHLQDPSIMLGELKTRAEPFLKELQSITELKSEGNKQRAVLEFCNRERVKQGVPNMLAEVAKVYVALAQTDTVKAVALATGVGLLDIAHLCGLEIVTKGEGMTELIQAAKLISVLNVD</sequence>
<dbReference type="Proteomes" id="UP001163846">
    <property type="component" value="Unassembled WGS sequence"/>
</dbReference>
<feature type="chain" id="PRO_5041212813" evidence="2">
    <location>
        <begin position="28"/>
        <end position="322"/>
    </location>
</feature>